<reference evidence="1" key="1">
    <citation type="submission" date="2021-02" db="EMBL/GenBank/DDBJ databases">
        <authorList>
            <consortium name="DOE Joint Genome Institute"/>
            <person name="Ahrendt S."/>
            <person name="Looney B.P."/>
            <person name="Miyauchi S."/>
            <person name="Morin E."/>
            <person name="Drula E."/>
            <person name="Courty P.E."/>
            <person name="Chicoki N."/>
            <person name="Fauchery L."/>
            <person name="Kohler A."/>
            <person name="Kuo A."/>
            <person name="Labutti K."/>
            <person name="Pangilinan J."/>
            <person name="Lipzen A."/>
            <person name="Riley R."/>
            <person name="Andreopoulos W."/>
            <person name="He G."/>
            <person name="Johnson J."/>
            <person name="Barry K.W."/>
            <person name="Grigoriev I.V."/>
            <person name="Nagy L."/>
            <person name="Hibbett D."/>
            <person name="Henrissat B."/>
            <person name="Matheny P.B."/>
            <person name="Labbe J."/>
            <person name="Martin F."/>
        </authorList>
    </citation>
    <scope>NUCLEOTIDE SEQUENCE</scope>
    <source>
        <strain evidence="1">EC-137</strain>
    </source>
</reference>
<proteinExistence type="predicted"/>
<dbReference type="Proteomes" id="UP000814128">
    <property type="component" value="Unassembled WGS sequence"/>
</dbReference>
<gene>
    <name evidence="1" type="ORF">K488DRAFT_49214</name>
</gene>
<protein>
    <submittedName>
        <fullName evidence="1">Indigoidine synthase A-like protein</fullName>
    </submittedName>
</protein>
<sequence length="771" mass="82265">MLSRHARCFSITPRVRKAVSGAFPASLLEARNRGAPIDVHPEVEDALSTGRPVVALETTIVTHGMPYPINLSTAQSVETAVRKSGAVPATIGLLGGRAHIGLTASQLERLAELRSGSVKTSRRDIAAVMALKKDGGTTCSATLVIAALAGIKFFATGGLGGVHRGGESSLDISADLPELTRCPVGLVSAGVKSILDIGRTLEYLETLGVPVVSYGSSDFPAFYSRQSGFKSPWFMTMPEQAANLLYNQWALGMQHGALFAVPIPEEYEETGKELQRIVEDAVRESVENGVSKRGKEVTPWLLQRVHELSGSKSLKNNIALIENTALVAGQMAVAYSKLVHEKRRTHLVEPENPSQTSSKPRTESASLVVVGSAAVDITSCALSTPSGEDDGRFSTSPGTVRTSLGGVGRNVAEAAHRTLVAMAPELDRTAVLVSCVGDDLFGRSLVGEMGRIGMRTDGIVVGKGRTAVCNIVLDGKGDLVGGVADMDIIQTFRGKALEQLRRHKPNVVCMDGNLSSGTLLMLAKYCRENEISSMFIEPTSVSKSLVIKQTVHAMLRDPEHAPVTFASPNILELAKLYNGILDDEMAPRRDVLWKAVDRFSLGLEYRNFLQLLAQQNASANGDSTATGTLQFLITDGVAQMAVSLLPVFQHLIVKCGDRGVFLAMRIQGDDIAEWATEQSDPQQRIVVAHGDKEVVVLKHFPPSVIASRNIVNVTGAGDTLVGALLAALARNPAALKNPRTMDQAIMTAQKAAVLTLQSESAVSPLLSTAMY</sequence>
<name>A0ACB8QM64_9AGAM</name>
<accession>A0ACB8QM64</accession>
<reference evidence="1" key="2">
    <citation type="journal article" date="2022" name="New Phytol.">
        <title>Evolutionary transition to the ectomycorrhizal habit in the genomes of a hyperdiverse lineage of mushroom-forming fungi.</title>
        <authorList>
            <person name="Looney B."/>
            <person name="Miyauchi S."/>
            <person name="Morin E."/>
            <person name="Drula E."/>
            <person name="Courty P.E."/>
            <person name="Kohler A."/>
            <person name="Kuo A."/>
            <person name="LaButti K."/>
            <person name="Pangilinan J."/>
            <person name="Lipzen A."/>
            <person name="Riley R."/>
            <person name="Andreopoulos W."/>
            <person name="He G."/>
            <person name="Johnson J."/>
            <person name="Nolan M."/>
            <person name="Tritt A."/>
            <person name="Barry K.W."/>
            <person name="Grigoriev I.V."/>
            <person name="Nagy L.G."/>
            <person name="Hibbett D."/>
            <person name="Henrissat B."/>
            <person name="Matheny P.B."/>
            <person name="Labbe J."/>
            <person name="Martin F.M."/>
        </authorList>
    </citation>
    <scope>NUCLEOTIDE SEQUENCE</scope>
    <source>
        <strain evidence="1">EC-137</strain>
    </source>
</reference>
<comment type="caution">
    <text evidence="1">The sequence shown here is derived from an EMBL/GenBank/DDBJ whole genome shotgun (WGS) entry which is preliminary data.</text>
</comment>
<evidence type="ECO:0000313" key="2">
    <source>
        <dbReference type="Proteomes" id="UP000814128"/>
    </source>
</evidence>
<evidence type="ECO:0000313" key="1">
    <source>
        <dbReference type="EMBL" id="KAI0032732.1"/>
    </source>
</evidence>
<keyword evidence="2" id="KW-1185">Reference proteome</keyword>
<dbReference type="EMBL" id="MU273537">
    <property type="protein sequence ID" value="KAI0032732.1"/>
    <property type="molecule type" value="Genomic_DNA"/>
</dbReference>
<organism evidence="1 2">
    <name type="scientific">Vararia minispora EC-137</name>
    <dbReference type="NCBI Taxonomy" id="1314806"/>
    <lineage>
        <taxon>Eukaryota</taxon>
        <taxon>Fungi</taxon>
        <taxon>Dikarya</taxon>
        <taxon>Basidiomycota</taxon>
        <taxon>Agaricomycotina</taxon>
        <taxon>Agaricomycetes</taxon>
        <taxon>Russulales</taxon>
        <taxon>Lachnocladiaceae</taxon>
        <taxon>Vararia</taxon>
    </lineage>
</organism>